<dbReference type="SUPFAM" id="SSF55785">
    <property type="entry name" value="PYP-like sensor domain (PAS domain)"/>
    <property type="match status" value="6"/>
</dbReference>
<dbReference type="STRING" id="1781255.BH720_02610"/>
<evidence type="ECO:0000259" key="18">
    <source>
        <dbReference type="PROSITE" id="PS50113"/>
    </source>
</evidence>
<dbReference type="InterPro" id="IPR003661">
    <property type="entry name" value="HisK_dim/P_dom"/>
</dbReference>
<dbReference type="GO" id="GO:0000155">
    <property type="term" value="F:phosphorelay sensor kinase activity"/>
    <property type="evidence" value="ECO:0007669"/>
    <property type="project" value="InterPro"/>
</dbReference>
<dbReference type="InterPro" id="IPR013767">
    <property type="entry name" value="PAS_fold"/>
</dbReference>
<dbReference type="InterPro" id="IPR001610">
    <property type="entry name" value="PAC"/>
</dbReference>
<dbReference type="FunFam" id="3.30.450.20:FF:000155">
    <property type="entry name" value="Sensor histidine kinase TodS"/>
    <property type="match status" value="1"/>
</dbReference>
<dbReference type="EMBL" id="MJGC01000025">
    <property type="protein sequence ID" value="OEJ76886.1"/>
    <property type="molecule type" value="Genomic_DNA"/>
</dbReference>
<feature type="domain" description="PAS" evidence="17">
    <location>
        <begin position="1043"/>
        <end position="1098"/>
    </location>
</feature>
<evidence type="ECO:0000256" key="8">
    <source>
        <dbReference type="ARBA" id="ARBA00022692"/>
    </source>
</evidence>
<dbReference type="Gene3D" id="3.30.565.10">
    <property type="entry name" value="Histidine kinase-like ATPase, C-terminal domain"/>
    <property type="match status" value="1"/>
</dbReference>
<keyword evidence="11" id="KW-0418">Kinase</keyword>
<dbReference type="Pfam" id="PF00512">
    <property type="entry name" value="HisKA"/>
    <property type="match status" value="1"/>
</dbReference>
<dbReference type="FunFam" id="3.30.565.10:FF:000006">
    <property type="entry name" value="Sensor histidine kinase WalK"/>
    <property type="match status" value="1"/>
</dbReference>
<name>A0A1E5QQF0_9CYAN</name>
<evidence type="ECO:0000256" key="10">
    <source>
        <dbReference type="ARBA" id="ARBA00022741"/>
    </source>
</evidence>
<feature type="domain" description="PAS" evidence="17">
    <location>
        <begin position="916"/>
        <end position="973"/>
    </location>
</feature>
<keyword evidence="7" id="KW-0808">Transferase</keyword>
<accession>A0A1E5QQF0</accession>
<evidence type="ECO:0000256" key="7">
    <source>
        <dbReference type="ARBA" id="ARBA00022679"/>
    </source>
</evidence>
<dbReference type="InterPro" id="IPR005467">
    <property type="entry name" value="His_kinase_dom"/>
</dbReference>
<dbReference type="FunFam" id="2.10.70.100:FF:000001">
    <property type="entry name" value="Sensory transduction histidine kinase"/>
    <property type="match status" value="1"/>
</dbReference>
<evidence type="ECO:0000256" key="12">
    <source>
        <dbReference type="ARBA" id="ARBA00022989"/>
    </source>
</evidence>
<dbReference type="GO" id="GO:0005886">
    <property type="term" value="C:plasma membrane"/>
    <property type="evidence" value="ECO:0007669"/>
    <property type="project" value="UniProtKB-SubCell"/>
</dbReference>
<evidence type="ECO:0000256" key="1">
    <source>
        <dbReference type="ARBA" id="ARBA00000085"/>
    </source>
</evidence>
<keyword evidence="12" id="KW-1133">Transmembrane helix</keyword>
<keyword evidence="10" id="KW-0547">Nucleotide-binding</keyword>
<feature type="domain" description="PAS" evidence="17">
    <location>
        <begin position="207"/>
        <end position="249"/>
    </location>
</feature>
<keyword evidence="9" id="KW-0677">Repeat</keyword>
<dbReference type="PROSITE" id="PS50109">
    <property type="entry name" value="HIS_KIN"/>
    <property type="match status" value="1"/>
</dbReference>
<dbReference type="InterPro" id="IPR004358">
    <property type="entry name" value="Sig_transdc_His_kin-like_C"/>
</dbReference>
<dbReference type="PROSITE" id="PS50113">
    <property type="entry name" value="PAC"/>
    <property type="match status" value="5"/>
</dbReference>
<dbReference type="GO" id="GO:0006355">
    <property type="term" value="P:regulation of DNA-templated transcription"/>
    <property type="evidence" value="ECO:0007669"/>
    <property type="project" value="InterPro"/>
</dbReference>
<feature type="domain" description="PAS" evidence="17">
    <location>
        <begin position="650"/>
        <end position="703"/>
    </location>
</feature>
<dbReference type="Gene3D" id="2.10.70.100">
    <property type="match status" value="1"/>
</dbReference>
<dbReference type="InterPro" id="IPR036097">
    <property type="entry name" value="HisK_dim/P_sf"/>
</dbReference>
<comment type="catalytic activity">
    <reaction evidence="1">
        <text>ATP + protein L-histidine = ADP + protein N-phospho-L-histidine.</text>
        <dbReference type="EC" id="2.7.13.3"/>
    </reaction>
</comment>
<dbReference type="Gene3D" id="1.10.287.130">
    <property type="match status" value="1"/>
</dbReference>
<dbReference type="InterPro" id="IPR013656">
    <property type="entry name" value="PAS_4"/>
</dbReference>
<feature type="coiled-coil region" evidence="15">
    <location>
        <begin position="1153"/>
        <end position="1191"/>
    </location>
</feature>
<protein>
    <recommendedName>
        <fullName evidence="3">histidine kinase</fullName>
        <ecNumber evidence="3">2.7.13.3</ecNumber>
    </recommendedName>
</protein>
<dbReference type="NCBIfam" id="TIGR00229">
    <property type="entry name" value="sensory_box"/>
    <property type="match status" value="4"/>
</dbReference>
<dbReference type="Gene3D" id="3.30.450.40">
    <property type="match status" value="1"/>
</dbReference>
<evidence type="ECO:0000256" key="15">
    <source>
        <dbReference type="SAM" id="Coils"/>
    </source>
</evidence>
<dbReference type="SUPFAM" id="SSF55874">
    <property type="entry name" value="ATPase domain of HSP90 chaperone/DNA topoisomerase II/histidine kinase"/>
    <property type="match status" value="1"/>
</dbReference>
<dbReference type="SUPFAM" id="SSF55781">
    <property type="entry name" value="GAF domain-like"/>
    <property type="match status" value="1"/>
</dbReference>
<dbReference type="InterPro" id="IPR035965">
    <property type="entry name" value="PAS-like_dom_sf"/>
</dbReference>
<dbReference type="InterPro" id="IPR013655">
    <property type="entry name" value="PAS_fold_3"/>
</dbReference>
<evidence type="ECO:0000256" key="4">
    <source>
        <dbReference type="ARBA" id="ARBA00022475"/>
    </source>
</evidence>
<evidence type="ECO:0000256" key="11">
    <source>
        <dbReference type="ARBA" id="ARBA00022777"/>
    </source>
</evidence>
<dbReference type="InterPro" id="IPR029016">
    <property type="entry name" value="GAF-like_dom_sf"/>
</dbReference>
<feature type="domain" description="Histidine kinase" evidence="16">
    <location>
        <begin position="1198"/>
        <end position="1409"/>
    </location>
</feature>
<dbReference type="InterPro" id="IPR036890">
    <property type="entry name" value="HATPase_C_sf"/>
</dbReference>
<feature type="domain" description="PAC" evidence="18">
    <location>
        <begin position="412"/>
        <end position="464"/>
    </location>
</feature>
<keyword evidence="8" id="KW-0812">Transmembrane</keyword>
<sequence>MLNSIPMPAHIQSRLGCVPPLFAAVSPDPELLENLWQQTQVYYLDNPLPDRFKNLLFAYLIDRLSRHEAETLLQSLPFTWDFNSQPVQELLATPLAQLLQWHRQTDASASESAIDWENWSELSPQAEKSILADAILWGLQTELSAKQRLQNRLTPRTYRFLIALLSYIQTCHFWAQSHLTSLNCTSANPLKNDKDEIHRLSQALQESEDRFLTCFEKAPTPMMIYAEDGEICLVNQVWLDLTGYESLELQTIAQWTQLGFGELHEIVRSHLEQLHLTLDSWREEGEFTITTRAGELRIWDFSFAPLTPLADGRRLIVAMAKDVTERLRLEQELSKWHERRFRAVFDQTFQFTGLLRPDGILLEVNQTALEFARLQADIIGQPFWEVRWWTISPETQVRLQEAIASAAKGELIRYEIDILAADDSVATIDFSIKPVTNDTGKVILLIPEGRDITEYKQTLAALEQAKEQLQTAIDAVPGFVAWIDAQGRYMGVNQHLAQSCDLNPNDFIAQEVSFFDCGPEFAQFVHEFLGSPETAASQVIATCIQGTPRYHLIAAQKYHQGNAIVTVGIDVTERQQAETVLRLAHTELEARVAERTAELAAINHSLQREINERIGVEAALLSSESRLKLALSATRTGIWDWNLLDDSRSDPYGNRDIWTEHTEILFGLKKGEFAGTGKAFFELIHPEDRDYAIAAMRQAIETGQEYHAQYRIIWPDGSIHWLESKGQVVYDEAGKAVRMVGTDIDITDRKQSEKALQNLVAGTASVTGQEFFPVLVRHLAAALNVRYALVAEFKGDDRNLATTTAFWAGDRLMPNFTYDLKNTPCELVVRNREYYCFPSELQSLFPNDPDLKKLNAHSYFGCPLFSTAGSLIGHLFVLDDQPIINEPRTQSIMSIFAARASAELERQQTESALRQNERKYRSVVNNVKEVIFQTDETGTWTFLNPAWIEITGFLISESIGRNFGDYVHPSDRSPLDNLFGCLSSQEQPYCRQELRVLTRSGSYRWMEIYARLTRDSYQTIVGISGTLNDITERKLASDALRESEQRFRAIFNQAAVGMAQVALDGKWLLVNQKFCEIVDYEREELLQLSFRQITHPDDLLDGCYRNQQMLAGNLPTYSLEKRYLRKDGSPVWVDVTVSIVQQPSGTPKYFVTVIQDISDRKQAEQEIQLLNEQLEQRVIERTAQLEAANRELEAFSYSVSHDLRAPLRSIDGFSQVLIERYSDRLDDRGQHYLQRIRAGSQRMGELIDDLLSLSRVTRSEMQYRTVDLSAIATAILVELQARHPERSVRIAIAPSLKAQGDARLLCIVLENLLQNAWKYTSRCINAEIEFGAILHEENKLAYFVRDNGAGFDMAYAGKLFGAFQRLHTDAEFPGTGIGLATVQRIIHRHGGSVWAQSAIDRGATFFFTL</sequence>
<dbReference type="InterPro" id="IPR000014">
    <property type="entry name" value="PAS"/>
</dbReference>
<dbReference type="Pfam" id="PF08447">
    <property type="entry name" value="PAS_3"/>
    <property type="match status" value="2"/>
</dbReference>
<dbReference type="PRINTS" id="PR00344">
    <property type="entry name" value="BCTRLSENSOR"/>
</dbReference>
<evidence type="ECO:0000256" key="9">
    <source>
        <dbReference type="ARBA" id="ARBA00022737"/>
    </source>
</evidence>
<dbReference type="InterPro" id="IPR003594">
    <property type="entry name" value="HATPase_dom"/>
</dbReference>
<evidence type="ECO:0000256" key="6">
    <source>
        <dbReference type="ARBA" id="ARBA00022553"/>
    </source>
</evidence>
<evidence type="ECO:0000256" key="13">
    <source>
        <dbReference type="ARBA" id="ARBA00023012"/>
    </source>
</evidence>
<dbReference type="OrthoDB" id="9808408at2"/>
<feature type="domain" description="PAC" evidence="18">
    <location>
        <begin position="990"/>
        <end position="1042"/>
    </location>
</feature>
<comment type="caution">
    <text evidence="19">The sequence shown here is derived from an EMBL/GenBank/DDBJ whole genome shotgun (WGS) entry which is preliminary data.</text>
</comment>
<feature type="domain" description="PAC" evidence="18">
    <location>
        <begin position="706"/>
        <end position="758"/>
    </location>
</feature>
<dbReference type="SUPFAM" id="SSF47384">
    <property type="entry name" value="Homodimeric domain of signal transducing histidine kinase"/>
    <property type="match status" value="1"/>
</dbReference>
<dbReference type="Pfam" id="PF08448">
    <property type="entry name" value="PAS_4"/>
    <property type="match status" value="1"/>
</dbReference>
<dbReference type="Gene3D" id="3.30.450.20">
    <property type="entry name" value="PAS domain"/>
    <property type="match status" value="6"/>
</dbReference>
<evidence type="ECO:0000259" key="17">
    <source>
        <dbReference type="PROSITE" id="PS50112"/>
    </source>
</evidence>
<evidence type="ECO:0000256" key="5">
    <source>
        <dbReference type="ARBA" id="ARBA00022519"/>
    </source>
</evidence>
<evidence type="ECO:0000259" key="16">
    <source>
        <dbReference type="PROSITE" id="PS50109"/>
    </source>
</evidence>
<keyword evidence="4" id="KW-1003">Cell membrane</keyword>
<dbReference type="FunFam" id="1.10.287.130:FF:000070">
    <property type="entry name" value="Histidine kinase sensor protein"/>
    <property type="match status" value="1"/>
</dbReference>
<dbReference type="SMART" id="SM00091">
    <property type="entry name" value="PAS"/>
    <property type="match status" value="6"/>
</dbReference>
<evidence type="ECO:0000256" key="2">
    <source>
        <dbReference type="ARBA" id="ARBA00004429"/>
    </source>
</evidence>
<keyword evidence="13" id="KW-0902">Two-component regulatory system</keyword>
<keyword evidence="6" id="KW-0597">Phosphoprotein</keyword>
<feature type="domain" description="PAC" evidence="18">
    <location>
        <begin position="283"/>
        <end position="335"/>
    </location>
</feature>
<dbReference type="PANTHER" id="PTHR43304">
    <property type="entry name" value="PHYTOCHROME-LIKE PROTEIN CPH1"/>
    <property type="match status" value="1"/>
</dbReference>
<evidence type="ECO:0000313" key="19">
    <source>
        <dbReference type="EMBL" id="OEJ76886.1"/>
    </source>
</evidence>
<reference evidence="19" key="1">
    <citation type="submission" date="2016-09" db="EMBL/GenBank/DDBJ databases">
        <title>Draft genome of thermotolerant cyanobacterium Desertifilum sp. strain IPPAS B-1220.</title>
        <authorList>
            <person name="Sinetova M.A."/>
            <person name="Bolakhan K."/>
            <person name="Zayadan B.K."/>
            <person name="Mironov K.S."/>
            <person name="Ustinova V."/>
            <person name="Kupriyanova E.V."/>
            <person name="Sidorov R.A."/>
            <person name="Skrypnik A.N."/>
            <person name="Gogoleva N.E."/>
            <person name="Gogolev Y.V."/>
            <person name="Los D.A."/>
        </authorList>
    </citation>
    <scope>NUCLEOTIDE SEQUENCE [LARGE SCALE GENOMIC DNA]</scope>
    <source>
        <strain evidence="19">IPPAS B-1220</strain>
    </source>
</reference>
<dbReference type="CDD" id="cd00130">
    <property type="entry name" value="PAS"/>
    <property type="match status" value="4"/>
</dbReference>
<dbReference type="SMART" id="SM00387">
    <property type="entry name" value="HATPase_c"/>
    <property type="match status" value="1"/>
</dbReference>
<gene>
    <name evidence="19" type="ORF">BH720_02610</name>
</gene>
<dbReference type="PROSITE" id="PS50112">
    <property type="entry name" value="PAS"/>
    <property type="match status" value="4"/>
</dbReference>
<dbReference type="CDD" id="cd00082">
    <property type="entry name" value="HisKA"/>
    <property type="match status" value="1"/>
</dbReference>
<keyword evidence="15" id="KW-0175">Coiled coil</keyword>
<dbReference type="EC" id="2.7.13.3" evidence="3"/>
<dbReference type="InterPro" id="IPR000700">
    <property type="entry name" value="PAS-assoc_C"/>
</dbReference>
<dbReference type="SMART" id="SM00388">
    <property type="entry name" value="HisKA"/>
    <property type="match status" value="1"/>
</dbReference>
<dbReference type="Pfam" id="PF02518">
    <property type="entry name" value="HATPase_c"/>
    <property type="match status" value="1"/>
</dbReference>
<dbReference type="PANTHER" id="PTHR43304:SF1">
    <property type="entry name" value="PAC DOMAIN-CONTAINING PROTEIN"/>
    <property type="match status" value="1"/>
</dbReference>
<dbReference type="InterPro" id="IPR052162">
    <property type="entry name" value="Sensor_kinase/Photoreceptor"/>
</dbReference>
<keyword evidence="5" id="KW-0997">Cell inner membrane</keyword>
<dbReference type="Pfam" id="PF13426">
    <property type="entry name" value="PAS_9"/>
    <property type="match status" value="1"/>
</dbReference>
<comment type="subcellular location">
    <subcellularLocation>
        <location evidence="2">Cell inner membrane</location>
        <topology evidence="2">Multi-pass membrane protein</topology>
    </subcellularLocation>
</comment>
<evidence type="ECO:0000256" key="3">
    <source>
        <dbReference type="ARBA" id="ARBA00012438"/>
    </source>
</evidence>
<proteinExistence type="predicted"/>
<dbReference type="Pfam" id="PF00989">
    <property type="entry name" value="PAS"/>
    <property type="match status" value="1"/>
</dbReference>
<organism evidence="19">
    <name type="scientific">Desertifilum tharense IPPAS B-1220</name>
    <dbReference type="NCBI Taxonomy" id="1781255"/>
    <lineage>
        <taxon>Bacteria</taxon>
        <taxon>Bacillati</taxon>
        <taxon>Cyanobacteriota</taxon>
        <taxon>Cyanophyceae</taxon>
        <taxon>Desertifilales</taxon>
        <taxon>Desertifilaceae</taxon>
        <taxon>Desertifilum</taxon>
    </lineage>
</organism>
<evidence type="ECO:0000256" key="14">
    <source>
        <dbReference type="ARBA" id="ARBA00023136"/>
    </source>
</evidence>
<dbReference type="GO" id="GO:0000166">
    <property type="term" value="F:nucleotide binding"/>
    <property type="evidence" value="ECO:0007669"/>
    <property type="project" value="UniProtKB-KW"/>
</dbReference>
<keyword evidence="14" id="KW-0472">Membrane</keyword>
<dbReference type="SMART" id="SM00086">
    <property type="entry name" value="PAC"/>
    <property type="match status" value="5"/>
</dbReference>
<feature type="domain" description="PAC" evidence="18">
    <location>
        <begin position="1117"/>
        <end position="1169"/>
    </location>
</feature>